<evidence type="ECO:0000313" key="14">
    <source>
        <dbReference type="Proteomes" id="UP000522163"/>
    </source>
</evidence>
<dbReference type="InterPro" id="IPR013783">
    <property type="entry name" value="Ig-like_fold"/>
</dbReference>
<dbReference type="InterPro" id="IPR011252">
    <property type="entry name" value="Fibrogen-bd_dom1"/>
</dbReference>
<dbReference type="GO" id="GO:0007155">
    <property type="term" value="P:cell adhesion"/>
    <property type="evidence" value="ECO:0007669"/>
    <property type="project" value="InterPro"/>
</dbReference>
<dbReference type="Gene3D" id="2.60.40.1280">
    <property type="match status" value="1"/>
</dbReference>
<gene>
    <name evidence="13" type="ORF">HNQ46_000182</name>
</gene>
<feature type="domain" description="CNA-B" evidence="10">
    <location>
        <begin position="511"/>
        <end position="598"/>
    </location>
</feature>
<feature type="compositionally biased region" description="Low complexity" evidence="7">
    <location>
        <begin position="713"/>
        <end position="725"/>
    </location>
</feature>
<dbReference type="InterPro" id="IPR041033">
    <property type="entry name" value="SpaA_PFL_dom_1"/>
</dbReference>
<feature type="domain" description="SDR-like Ig" evidence="12">
    <location>
        <begin position="103"/>
        <end position="198"/>
    </location>
</feature>
<evidence type="ECO:0000256" key="6">
    <source>
        <dbReference type="ARBA" id="ARBA00023088"/>
    </source>
</evidence>
<evidence type="ECO:0000256" key="4">
    <source>
        <dbReference type="ARBA" id="ARBA00022525"/>
    </source>
</evidence>
<dbReference type="Gene3D" id="2.60.40.10">
    <property type="entry name" value="Immunoglobulins"/>
    <property type="match status" value="1"/>
</dbReference>
<dbReference type="Pfam" id="PF05738">
    <property type="entry name" value="Cna_B"/>
    <property type="match status" value="2"/>
</dbReference>
<feature type="compositionally biased region" description="Polar residues" evidence="7">
    <location>
        <begin position="737"/>
        <end position="755"/>
    </location>
</feature>
<dbReference type="AlphaFoldDB" id="A0A7W9VZW1"/>
<feature type="transmembrane region" description="Helical" evidence="8">
    <location>
        <begin position="779"/>
        <end position="799"/>
    </location>
</feature>
<feature type="region of interest" description="Disordered" evidence="7">
    <location>
        <begin position="34"/>
        <end position="56"/>
    </location>
</feature>
<dbReference type="InterPro" id="IPR041171">
    <property type="entry name" value="SDR_Ig"/>
</dbReference>
<evidence type="ECO:0000259" key="11">
    <source>
        <dbReference type="Pfam" id="PF17802"/>
    </source>
</evidence>
<dbReference type="GeneID" id="85013754"/>
<dbReference type="PANTHER" id="PTHR36108">
    <property type="entry name" value="COLOSSIN-B-RELATED"/>
    <property type="match status" value="1"/>
</dbReference>
<keyword evidence="5 9" id="KW-0732">Signal</keyword>
<evidence type="ECO:0000256" key="1">
    <source>
        <dbReference type="ARBA" id="ARBA00004168"/>
    </source>
</evidence>
<dbReference type="InterPro" id="IPR008966">
    <property type="entry name" value="Adhesion_dom_sf"/>
</dbReference>
<evidence type="ECO:0000256" key="5">
    <source>
        <dbReference type="ARBA" id="ARBA00022729"/>
    </source>
</evidence>
<reference evidence="13 14" key="1">
    <citation type="submission" date="2020-08" db="EMBL/GenBank/DDBJ databases">
        <title>Genomic Encyclopedia of Type Strains, Phase IV (KMG-IV): sequencing the most valuable type-strain genomes for metagenomic binning, comparative biology and taxonomic classification.</title>
        <authorList>
            <person name="Goeker M."/>
        </authorList>
    </citation>
    <scope>NUCLEOTIDE SEQUENCE [LARGE SCALE GENOMIC DNA]</scope>
    <source>
        <strain evidence="13 14">DSM 17245</strain>
    </source>
</reference>
<proteinExistence type="inferred from homology"/>
<evidence type="ECO:0000256" key="7">
    <source>
        <dbReference type="SAM" id="MobiDB-lite"/>
    </source>
</evidence>
<dbReference type="Pfam" id="PF17802">
    <property type="entry name" value="SpaA"/>
    <property type="match status" value="1"/>
</dbReference>
<sequence length="808" mass="86993">MKRKRKLLAILMSLAMAWQGVSFANADELASPASASTVTSSTETGSQGSPSEEDIRAEQAKQEAARQAAASAINATTGKAINVNANAVYVNKDNTAAYNNEEIDNYAQFGVSVDFTVPEGQTPKAGDSTTFQLSDSLKIQKSDSFQIKDGDQVVANAVIDAANRTVTLTYTNYVEQRSDIKGKFWLSLQVNSDKETEAKQLSNSIKVNNTSDLAIAGTINYTGITKDKDFDLVKDSWTNFVEETDAAGNKVYLIRYRVLVNVGARTNITLKDTLGEGAFSYYSSDEHPVSIRKGVWQRGQYVNGNWVADEVNGKNFDIRNSQKTGPATQNTALEAQYKAAVGKKTFTLNLGNTAADEGFEIVYYAKVDGKPVTNFNYHNEVELDSDGAGGKPLKKEYNVNVQSAGGEASGDTFKIKLKKVNEDQKALAGAVFAVSNSDGAEVGRLTTDANGEAILSGLLRGDYTVKEVQAPEGYLLSDDSYSVKADMFDVAKVATLTVVNNKAEAKRNLYVTKKWVDAGDKAQSRPKQVTVELLRNGEVIGVTQELSQANAWKTSFSNLPKYDENSKAYSYTIREKAVEGYAPAISGTQELGFTLTNTVSNKISIPVTKVWSGKGDHPSSVTVRLLADGKEIAKQDLFANNNWQYTFTNLERSKNGKEIQYTVTEDAVAGYTTKISGDASTGYTNIITNTKNSQNPNDPGNKGGGNGGSATPSRSNNRGGNNKSNTPGSVLDASREPGNSQDKAQGKNGSVLNASRNKKADGSVLDASRSTSTGDNSRALQYLALFATTGVGLLAWVLAEKKRKKAEK</sequence>
<feature type="domain" description="SpaA-like prealbumin fold" evidence="11">
    <location>
        <begin position="414"/>
        <end position="487"/>
    </location>
</feature>
<feature type="domain" description="CNA-B" evidence="10">
    <location>
        <begin position="605"/>
        <end position="690"/>
    </location>
</feature>
<dbReference type="SUPFAM" id="SSF49401">
    <property type="entry name" value="Bacterial adhesins"/>
    <property type="match status" value="1"/>
</dbReference>
<keyword evidence="8" id="KW-1133">Transmembrane helix</keyword>
<feature type="compositionally biased region" description="Low complexity" evidence="7">
    <location>
        <begin position="34"/>
        <end position="50"/>
    </location>
</feature>
<dbReference type="PANTHER" id="PTHR36108:SF13">
    <property type="entry name" value="COLOSSIN-B-RELATED"/>
    <property type="match status" value="1"/>
</dbReference>
<protein>
    <submittedName>
        <fullName evidence="13">Putative surface anchored protein</fullName>
    </submittedName>
</protein>
<evidence type="ECO:0000259" key="10">
    <source>
        <dbReference type="Pfam" id="PF05738"/>
    </source>
</evidence>
<accession>A0A7W9VZW1</accession>
<evidence type="ECO:0000259" key="12">
    <source>
        <dbReference type="Pfam" id="PF17961"/>
    </source>
</evidence>
<comment type="caution">
    <text evidence="13">The sequence shown here is derived from an EMBL/GenBank/DDBJ whole genome shotgun (WGS) entry which is preliminary data.</text>
</comment>
<keyword evidence="8" id="KW-0472">Membrane</keyword>
<dbReference type="InterPro" id="IPR008454">
    <property type="entry name" value="Collagen-bd_Cna-like_B-typ_dom"/>
</dbReference>
<feature type="chain" id="PRO_5031231657" evidence="9">
    <location>
        <begin position="27"/>
        <end position="808"/>
    </location>
</feature>
<keyword evidence="8" id="KW-0812">Transmembrane</keyword>
<name>A0A7W9VZW1_9FIRM</name>
<dbReference type="SUPFAM" id="SSF49478">
    <property type="entry name" value="Cna protein B-type domain"/>
    <property type="match status" value="3"/>
</dbReference>
<evidence type="ECO:0000256" key="8">
    <source>
        <dbReference type="SAM" id="Phobius"/>
    </source>
</evidence>
<dbReference type="RefSeq" id="WP_183681732.1">
    <property type="nucleotide sequence ID" value="NZ_JACHHH010000001.1"/>
</dbReference>
<dbReference type="EMBL" id="JACHHH010000001">
    <property type="protein sequence ID" value="MBB6040221.1"/>
    <property type="molecule type" value="Genomic_DNA"/>
</dbReference>
<keyword evidence="4" id="KW-0964">Secreted</keyword>
<evidence type="ECO:0000256" key="3">
    <source>
        <dbReference type="ARBA" id="ARBA00022512"/>
    </source>
</evidence>
<keyword evidence="6" id="KW-0572">Peptidoglycan-anchor</keyword>
<comment type="similarity">
    <text evidence="2">Belongs to the serine-aspartate repeat-containing protein (SDr) family.</text>
</comment>
<feature type="region of interest" description="Disordered" evidence="7">
    <location>
        <begin position="686"/>
        <end position="775"/>
    </location>
</feature>
<keyword evidence="3" id="KW-0134">Cell wall</keyword>
<evidence type="ECO:0000313" key="13">
    <source>
        <dbReference type="EMBL" id="MBB6040221.1"/>
    </source>
</evidence>
<dbReference type="Gene3D" id="2.60.40.1140">
    <property type="entry name" value="Collagen-binding surface protein Cna, B-type domain"/>
    <property type="match status" value="2"/>
</dbReference>
<dbReference type="Proteomes" id="UP000522163">
    <property type="component" value="Unassembled WGS sequence"/>
</dbReference>
<feature type="signal peptide" evidence="9">
    <location>
        <begin position="1"/>
        <end position="26"/>
    </location>
</feature>
<organism evidence="13 14">
    <name type="scientific">Oribacterium sinus</name>
    <dbReference type="NCBI Taxonomy" id="237576"/>
    <lineage>
        <taxon>Bacteria</taxon>
        <taxon>Bacillati</taxon>
        <taxon>Bacillota</taxon>
        <taxon>Clostridia</taxon>
        <taxon>Lachnospirales</taxon>
        <taxon>Lachnospiraceae</taxon>
        <taxon>Oribacterium</taxon>
    </lineage>
</organism>
<evidence type="ECO:0000256" key="2">
    <source>
        <dbReference type="ARBA" id="ARBA00007257"/>
    </source>
</evidence>
<comment type="subcellular location">
    <subcellularLocation>
        <location evidence="1">Secreted</location>
        <location evidence="1">Cell wall</location>
        <topology evidence="1">Peptidoglycan-anchor</topology>
    </subcellularLocation>
</comment>
<dbReference type="Pfam" id="PF17961">
    <property type="entry name" value="Big_8"/>
    <property type="match status" value="1"/>
</dbReference>
<dbReference type="CDD" id="cd00222">
    <property type="entry name" value="CollagenBindB"/>
    <property type="match status" value="2"/>
</dbReference>
<evidence type="ECO:0000256" key="9">
    <source>
        <dbReference type="SAM" id="SignalP"/>
    </source>
</evidence>